<organism evidence="6 7">
    <name type="scientific">Agrococcus versicolor</name>
    <dbReference type="NCBI Taxonomy" id="501482"/>
    <lineage>
        <taxon>Bacteria</taxon>
        <taxon>Bacillati</taxon>
        <taxon>Actinomycetota</taxon>
        <taxon>Actinomycetes</taxon>
        <taxon>Micrococcales</taxon>
        <taxon>Microbacteriaceae</taxon>
        <taxon>Agrococcus</taxon>
    </lineage>
</organism>
<dbReference type="Gene3D" id="1.10.10.10">
    <property type="entry name" value="Winged helix-like DNA-binding domain superfamily/Winged helix DNA-binding domain"/>
    <property type="match status" value="1"/>
</dbReference>
<dbReference type="InterPro" id="IPR005471">
    <property type="entry name" value="Tscrpt_reg_IclR_N"/>
</dbReference>
<keyword evidence="3" id="KW-0804">Transcription</keyword>
<dbReference type="InterPro" id="IPR029016">
    <property type="entry name" value="GAF-like_dom_sf"/>
</dbReference>
<protein>
    <recommendedName>
        <fullName evidence="8">IclR family transcriptional regulator</fullName>
    </recommendedName>
</protein>
<evidence type="ECO:0000256" key="1">
    <source>
        <dbReference type="ARBA" id="ARBA00023015"/>
    </source>
</evidence>
<dbReference type="InterPro" id="IPR014757">
    <property type="entry name" value="Tscrpt_reg_IclR_C"/>
</dbReference>
<sequence length="289" mass="30307">MPVGGRAPSEGWCRRRAVRDVRTLNYHVDMANQRDTDEASSSDIQSVARVGQICALFGPDTDELTAAEVAERLGLNRTTAYRYCVSLVAAGILERSSRRGAFALGGVMLQLGIHALARRRVITVAPRHLAALSGSVRLTAVVSIWGARGPVVALVEEDRSRTMVVTVREGTQLDHTAAQTHVFLAHMTDRERADYLAESASPGQRAEYEAATTQARSDGFAVVYSSGGLFAVAAPVLDATGIAATVAVMGVGPEVDLGATSPIVTSLVATADAIGADLGAHVEESAPSA</sequence>
<dbReference type="SMART" id="SM00346">
    <property type="entry name" value="HTH_ICLR"/>
    <property type="match status" value="1"/>
</dbReference>
<evidence type="ECO:0000259" key="4">
    <source>
        <dbReference type="PROSITE" id="PS51077"/>
    </source>
</evidence>
<dbReference type="SUPFAM" id="SSF46785">
    <property type="entry name" value="Winged helix' DNA-binding domain"/>
    <property type="match status" value="1"/>
</dbReference>
<evidence type="ECO:0000256" key="2">
    <source>
        <dbReference type="ARBA" id="ARBA00023125"/>
    </source>
</evidence>
<keyword evidence="7" id="KW-1185">Reference proteome</keyword>
<dbReference type="InterPro" id="IPR036390">
    <property type="entry name" value="WH_DNA-bd_sf"/>
</dbReference>
<dbReference type="PROSITE" id="PS51078">
    <property type="entry name" value="ICLR_ED"/>
    <property type="match status" value="1"/>
</dbReference>
<evidence type="ECO:0000313" key="7">
    <source>
        <dbReference type="Proteomes" id="UP001501599"/>
    </source>
</evidence>
<accession>A0ABN3AXZ2</accession>
<reference evidence="6 7" key="1">
    <citation type="journal article" date="2019" name="Int. J. Syst. Evol. Microbiol.">
        <title>The Global Catalogue of Microorganisms (GCM) 10K type strain sequencing project: providing services to taxonomists for standard genome sequencing and annotation.</title>
        <authorList>
            <consortium name="The Broad Institute Genomics Platform"/>
            <consortium name="The Broad Institute Genome Sequencing Center for Infectious Disease"/>
            <person name="Wu L."/>
            <person name="Ma J."/>
        </authorList>
    </citation>
    <scope>NUCLEOTIDE SEQUENCE [LARGE SCALE GENOMIC DNA]</scope>
    <source>
        <strain evidence="6 7">JCM 16026</strain>
    </source>
</reference>
<dbReference type="PANTHER" id="PTHR30136:SF8">
    <property type="entry name" value="TRANSCRIPTIONAL REGULATORY PROTEIN"/>
    <property type="match status" value="1"/>
</dbReference>
<name>A0ABN3AXZ2_9MICO</name>
<proteinExistence type="predicted"/>
<dbReference type="PANTHER" id="PTHR30136">
    <property type="entry name" value="HELIX-TURN-HELIX TRANSCRIPTIONAL REGULATOR, ICLR FAMILY"/>
    <property type="match status" value="1"/>
</dbReference>
<keyword evidence="2" id="KW-0238">DNA-binding</keyword>
<dbReference type="Gene3D" id="3.30.450.40">
    <property type="match status" value="1"/>
</dbReference>
<dbReference type="PROSITE" id="PS51077">
    <property type="entry name" value="HTH_ICLR"/>
    <property type="match status" value="1"/>
</dbReference>
<evidence type="ECO:0000256" key="3">
    <source>
        <dbReference type="ARBA" id="ARBA00023163"/>
    </source>
</evidence>
<evidence type="ECO:0000259" key="5">
    <source>
        <dbReference type="PROSITE" id="PS51078"/>
    </source>
</evidence>
<feature type="domain" description="HTH iclR-type" evidence="4">
    <location>
        <begin position="44"/>
        <end position="106"/>
    </location>
</feature>
<evidence type="ECO:0000313" key="6">
    <source>
        <dbReference type="EMBL" id="GAA2176021.1"/>
    </source>
</evidence>
<dbReference type="Pfam" id="PF09339">
    <property type="entry name" value="HTH_IclR"/>
    <property type="match status" value="1"/>
</dbReference>
<keyword evidence="1" id="KW-0805">Transcription regulation</keyword>
<dbReference type="EMBL" id="BAAAQT010000008">
    <property type="protein sequence ID" value="GAA2176021.1"/>
    <property type="molecule type" value="Genomic_DNA"/>
</dbReference>
<dbReference type="InterPro" id="IPR036388">
    <property type="entry name" value="WH-like_DNA-bd_sf"/>
</dbReference>
<dbReference type="SUPFAM" id="SSF55781">
    <property type="entry name" value="GAF domain-like"/>
    <property type="match status" value="1"/>
</dbReference>
<evidence type="ECO:0008006" key="8">
    <source>
        <dbReference type="Google" id="ProtNLM"/>
    </source>
</evidence>
<dbReference type="InterPro" id="IPR050707">
    <property type="entry name" value="HTH_MetabolicPath_Reg"/>
</dbReference>
<dbReference type="Proteomes" id="UP001501599">
    <property type="component" value="Unassembled WGS sequence"/>
</dbReference>
<feature type="domain" description="IclR-ED" evidence="5">
    <location>
        <begin position="107"/>
        <end position="280"/>
    </location>
</feature>
<comment type="caution">
    <text evidence="6">The sequence shown here is derived from an EMBL/GenBank/DDBJ whole genome shotgun (WGS) entry which is preliminary data.</text>
</comment>
<gene>
    <name evidence="6" type="ORF">GCM10009846_28190</name>
</gene>